<dbReference type="PANTHER" id="PTHR38471:SF2">
    <property type="entry name" value="FOUR HELIX BUNDLE PROTEIN"/>
    <property type="match status" value="1"/>
</dbReference>
<reference evidence="2 3" key="1">
    <citation type="submission" date="2019-03" db="EMBL/GenBank/DDBJ databases">
        <authorList>
            <person name="Kim M.K.M."/>
        </authorList>
    </citation>
    <scope>NUCLEOTIDE SEQUENCE [LARGE SCALE GENOMIC DNA]</scope>
    <source>
        <strain evidence="2 3">17J68-15</strain>
    </source>
</reference>
<evidence type="ECO:0000313" key="2">
    <source>
        <dbReference type="EMBL" id="TCZ73607.1"/>
    </source>
</evidence>
<dbReference type="Gene3D" id="1.20.1440.60">
    <property type="entry name" value="23S rRNA-intervening sequence"/>
    <property type="match status" value="1"/>
</dbReference>
<dbReference type="PIRSF" id="PIRSF035652">
    <property type="entry name" value="CHP02436"/>
    <property type="match status" value="1"/>
</dbReference>
<dbReference type="InterPro" id="IPR012657">
    <property type="entry name" value="23S_rRNA-intervening_sequence"/>
</dbReference>
<dbReference type="InterPro" id="IPR036583">
    <property type="entry name" value="23S_rRNA_IVS_sf"/>
</dbReference>
<evidence type="ECO:0000313" key="3">
    <source>
        <dbReference type="Proteomes" id="UP000295164"/>
    </source>
</evidence>
<dbReference type="AlphaFoldDB" id="A0A4R4E3U7"/>
<dbReference type="PANTHER" id="PTHR38471">
    <property type="entry name" value="FOUR HELIX BUNDLE PROTEIN"/>
    <property type="match status" value="1"/>
</dbReference>
<gene>
    <name evidence="2" type="ORF">E0486_04815</name>
</gene>
<proteinExistence type="predicted"/>
<dbReference type="EMBL" id="SKFH01000005">
    <property type="protein sequence ID" value="TCZ73607.1"/>
    <property type="molecule type" value="Genomic_DNA"/>
</dbReference>
<organism evidence="2 3">
    <name type="scientific">Flaviaesturariibacter aridisoli</name>
    <dbReference type="NCBI Taxonomy" id="2545761"/>
    <lineage>
        <taxon>Bacteria</taxon>
        <taxon>Pseudomonadati</taxon>
        <taxon>Bacteroidota</taxon>
        <taxon>Chitinophagia</taxon>
        <taxon>Chitinophagales</taxon>
        <taxon>Chitinophagaceae</taxon>
        <taxon>Flaviaestuariibacter</taxon>
    </lineage>
</organism>
<dbReference type="OrthoDB" id="285993at2"/>
<protein>
    <submittedName>
        <fullName evidence="2">Four helix bundle protein</fullName>
    </submittedName>
</protein>
<evidence type="ECO:0000256" key="1">
    <source>
        <dbReference type="SAM" id="MobiDB-lite"/>
    </source>
</evidence>
<keyword evidence="3" id="KW-1185">Reference proteome</keyword>
<feature type="region of interest" description="Disordered" evidence="1">
    <location>
        <begin position="117"/>
        <end position="140"/>
    </location>
</feature>
<dbReference type="Pfam" id="PF05635">
    <property type="entry name" value="23S_rRNA_IVP"/>
    <property type="match status" value="1"/>
</dbReference>
<sequence>MNRELLEKRTNQFHVDVLRLCKELPKDAAGFETGKQVIRSAGSVGANYRASRRSKSDKDFLYKMEVVLEEADESHYWLGVIGDSQMIIGAGVLRLTGEANELTAIFAAVCKTTKAKLNAAKKTKKEERKSRSSRSQDPES</sequence>
<dbReference type="SUPFAM" id="SSF158446">
    <property type="entry name" value="IVS-encoded protein-like"/>
    <property type="match status" value="1"/>
</dbReference>
<dbReference type="RefSeq" id="WP_131851012.1">
    <property type="nucleotide sequence ID" value="NZ_SKFH01000005.1"/>
</dbReference>
<name>A0A4R4E3U7_9BACT</name>
<dbReference type="Proteomes" id="UP000295164">
    <property type="component" value="Unassembled WGS sequence"/>
</dbReference>
<feature type="compositionally biased region" description="Basic and acidic residues" evidence="1">
    <location>
        <begin position="124"/>
        <end position="140"/>
    </location>
</feature>
<dbReference type="NCBIfam" id="TIGR02436">
    <property type="entry name" value="four helix bundle protein"/>
    <property type="match status" value="1"/>
</dbReference>
<comment type="caution">
    <text evidence="2">The sequence shown here is derived from an EMBL/GenBank/DDBJ whole genome shotgun (WGS) entry which is preliminary data.</text>
</comment>
<accession>A0A4R4E3U7</accession>